<protein>
    <submittedName>
        <fullName evidence="9">Lipase, GDSL</fullName>
    </submittedName>
</protein>
<evidence type="ECO:0000256" key="4">
    <source>
        <dbReference type="ARBA" id="ARBA00022729"/>
    </source>
</evidence>
<keyword evidence="4 8" id="KW-0732">Signal</keyword>
<reference evidence="10" key="1">
    <citation type="submission" date="2013-09" db="EMBL/GenBank/DDBJ databases">
        <title>Corchorus olitorius genome sequencing.</title>
        <authorList>
            <person name="Alam M."/>
            <person name="Haque M.S."/>
            <person name="Islam M.S."/>
            <person name="Emdad E.M."/>
            <person name="Islam M.M."/>
            <person name="Ahmed B."/>
            <person name="Halim A."/>
            <person name="Hossen Q.M.M."/>
            <person name="Hossain M.Z."/>
            <person name="Ahmed R."/>
            <person name="Khan M.M."/>
            <person name="Islam R."/>
            <person name="Rashid M.M."/>
            <person name="Khan S.A."/>
            <person name="Rahman M.S."/>
            <person name="Alam M."/>
            <person name="Yahiya A.S."/>
            <person name="Khan M.S."/>
            <person name="Azam M.S."/>
            <person name="Haque T."/>
            <person name="Lashkar M.Z.H."/>
            <person name="Akhand A.I."/>
            <person name="Morshed G."/>
            <person name="Roy S."/>
            <person name="Uddin K.S."/>
            <person name="Rabeya T."/>
            <person name="Hossain A.S."/>
            <person name="Chowdhury A."/>
            <person name="Snigdha A.R."/>
            <person name="Mortoza M.S."/>
            <person name="Matin S.A."/>
            <person name="Hoque S.M.E."/>
            <person name="Islam M.K."/>
            <person name="Roy D.K."/>
            <person name="Haider R."/>
            <person name="Moosa M.M."/>
            <person name="Elias S.M."/>
            <person name="Hasan A.M."/>
            <person name="Jahan S."/>
            <person name="Shafiuddin M."/>
            <person name="Mahmood N."/>
            <person name="Shommy N.S."/>
        </authorList>
    </citation>
    <scope>NUCLEOTIDE SEQUENCE [LARGE SCALE GENOMIC DNA]</scope>
    <source>
        <strain evidence="10">cv. O-4</strain>
    </source>
</reference>
<organism evidence="9 10">
    <name type="scientific">Corchorus olitorius</name>
    <dbReference type="NCBI Taxonomy" id="93759"/>
    <lineage>
        <taxon>Eukaryota</taxon>
        <taxon>Viridiplantae</taxon>
        <taxon>Streptophyta</taxon>
        <taxon>Embryophyta</taxon>
        <taxon>Tracheophyta</taxon>
        <taxon>Spermatophyta</taxon>
        <taxon>Magnoliopsida</taxon>
        <taxon>eudicotyledons</taxon>
        <taxon>Gunneridae</taxon>
        <taxon>Pentapetalae</taxon>
        <taxon>rosids</taxon>
        <taxon>malvids</taxon>
        <taxon>Malvales</taxon>
        <taxon>Malvaceae</taxon>
        <taxon>Grewioideae</taxon>
        <taxon>Apeibeae</taxon>
        <taxon>Corchorus</taxon>
    </lineage>
</organism>
<dbReference type="Proteomes" id="UP000187203">
    <property type="component" value="Unassembled WGS sequence"/>
</dbReference>
<dbReference type="STRING" id="93759.A0A1R3K7M6"/>
<dbReference type="PANTHER" id="PTHR45650">
    <property type="entry name" value="GDSL-LIKE LIPASE/ACYLHYDROLASE-RELATED"/>
    <property type="match status" value="1"/>
</dbReference>
<dbReference type="EMBL" id="AWUE01014567">
    <property type="protein sequence ID" value="OMP03046.1"/>
    <property type="molecule type" value="Genomic_DNA"/>
</dbReference>
<comment type="similarity">
    <text evidence="2">Belongs to the 'GDSL' lipolytic enzyme family.</text>
</comment>
<feature type="signal peptide" evidence="8">
    <location>
        <begin position="1"/>
        <end position="26"/>
    </location>
</feature>
<sequence>MISRKVSHIFLILFFRFLPLIHVVAGAPLAPALYVFGDSLLDSGNNNILLTLAKANYPPYGKDFPNGTATGRFTNGRTIADFIAEFLGLPYSPPVLSVHAPTVTGLNYASATCGILPETGSSFVRIIYV</sequence>
<dbReference type="GO" id="GO:0016788">
    <property type="term" value="F:hydrolase activity, acting on ester bonds"/>
    <property type="evidence" value="ECO:0007669"/>
    <property type="project" value="InterPro"/>
</dbReference>
<keyword evidence="3" id="KW-0964">Secreted</keyword>
<keyword evidence="7" id="KW-0443">Lipid metabolism</keyword>
<dbReference type="InterPro" id="IPR051238">
    <property type="entry name" value="GDSL_esterase/lipase"/>
</dbReference>
<evidence type="ECO:0000256" key="5">
    <source>
        <dbReference type="ARBA" id="ARBA00022801"/>
    </source>
</evidence>
<comment type="caution">
    <text evidence="9">The sequence shown here is derived from an EMBL/GenBank/DDBJ whole genome shotgun (WGS) entry which is preliminary data.</text>
</comment>
<dbReference type="Gene3D" id="3.40.50.1110">
    <property type="entry name" value="SGNH hydrolase"/>
    <property type="match status" value="1"/>
</dbReference>
<feature type="chain" id="PRO_5012639053" evidence="8">
    <location>
        <begin position="27"/>
        <end position="129"/>
    </location>
</feature>
<dbReference type="PANTHER" id="PTHR45650:SF14">
    <property type="entry name" value="GDSL ESTERASE_LIPASE 7-LIKE"/>
    <property type="match status" value="1"/>
</dbReference>
<comment type="subcellular location">
    <subcellularLocation>
        <location evidence="1">Secreted</location>
    </subcellularLocation>
</comment>
<dbReference type="GO" id="GO:0005576">
    <property type="term" value="C:extracellular region"/>
    <property type="evidence" value="ECO:0007669"/>
    <property type="project" value="UniProtKB-SubCell"/>
</dbReference>
<dbReference type="InterPro" id="IPR001087">
    <property type="entry name" value="GDSL"/>
</dbReference>
<dbReference type="OrthoDB" id="1600564at2759"/>
<name>A0A1R3K7M6_9ROSI</name>
<keyword evidence="6" id="KW-0442">Lipid degradation</keyword>
<dbReference type="GO" id="GO:0016042">
    <property type="term" value="P:lipid catabolic process"/>
    <property type="evidence" value="ECO:0007669"/>
    <property type="project" value="UniProtKB-KW"/>
</dbReference>
<dbReference type="InterPro" id="IPR036514">
    <property type="entry name" value="SGNH_hydro_sf"/>
</dbReference>
<proteinExistence type="inferred from homology"/>
<keyword evidence="10" id="KW-1185">Reference proteome</keyword>
<dbReference type="AlphaFoldDB" id="A0A1R3K7M6"/>
<evidence type="ECO:0000313" key="10">
    <source>
        <dbReference type="Proteomes" id="UP000187203"/>
    </source>
</evidence>
<evidence type="ECO:0000256" key="6">
    <source>
        <dbReference type="ARBA" id="ARBA00022963"/>
    </source>
</evidence>
<evidence type="ECO:0000256" key="8">
    <source>
        <dbReference type="SAM" id="SignalP"/>
    </source>
</evidence>
<evidence type="ECO:0000256" key="2">
    <source>
        <dbReference type="ARBA" id="ARBA00008668"/>
    </source>
</evidence>
<keyword evidence="5" id="KW-0378">Hydrolase</keyword>
<gene>
    <name evidence="9" type="ORF">COLO4_10649</name>
</gene>
<evidence type="ECO:0000256" key="1">
    <source>
        <dbReference type="ARBA" id="ARBA00004613"/>
    </source>
</evidence>
<accession>A0A1R3K7M6</accession>
<evidence type="ECO:0000256" key="7">
    <source>
        <dbReference type="ARBA" id="ARBA00023098"/>
    </source>
</evidence>
<evidence type="ECO:0000256" key="3">
    <source>
        <dbReference type="ARBA" id="ARBA00022525"/>
    </source>
</evidence>
<evidence type="ECO:0000313" key="9">
    <source>
        <dbReference type="EMBL" id="OMP03046.1"/>
    </source>
</evidence>
<dbReference type="Pfam" id="PF00657">
    <property type="entry name" value="Lipase_GDSL"/>
    <property type="match status" value="1"/>
</dbReference>